<gene>
    <name evidence="1" type="ORF">CTI12_AA617850</name>
</gene>
<accession>A0A2U1KCR0</accession>
<dbReference type="AlphaFoldDB" id="A0A2U1KCR0"/>
<dbReference type="Proteomes" id="UP000245207">
    <property type="component" value="Unassembled WGS sequence"/>
</dbReference>
<dbReference type="STRING" id="35608.A0A2U1KCR0"/>
<protein>
    <submittedName>
        <fullName evidence="1">Glycoside hydrolase, catalytic domain-containing protein</fullName>
    </submittedName>
</protein>
<proteinExistence type="predicted"/>
<keyword evidence="2" id="KW-1185">Reference proteome</keyword>
<name>A0A2U1KCR0_ARTAN</name>
<comment type="caution">
    <text evidence="1">The sequence shown here is derived from an EMBL/GenBank/DDBJ whole genome shotgun (WGS) entry which is preliminary data.</text>
</comment>
<organism evidence="1 2">
    <name type="scientific">Artemisia annua</name>
    <name type="common">Sweet wormwood</name>
    <dbReference type="NCBI Taxonomy" id="35608"/>
    <lineage>
        <taxon>Eukaryota</taxon>
        <taxon>Viridiplantae</taxon>
        <taxon>Streptophyta</taxon>
        <taxon>Embryophyta</taxon>
        <taxon>Tracheophyta</taxon>
        <taxon>Spermatophyta</taxon>
        <taxon>Magnoliopsida</taxon>
        <taxon>eudicotyledons</taxon>
        <taxon>Gunneridae</taxon>
        <taxon>Pentapetalae</taxon>
        <taxon>asterids</taxon>
        <taxon>campanulids</taxon>
        <taxon>Asterales</taxon>
        <taxon>Asteraceae</taxon>
        <taxon>Asteroideae</taxon>
        <taxon>Anthemideae</taxon>
        <taxon>Artemisiinae</taxon>
        <taxon>Artemisia</taxon>
    </lineage>
</organism>
<dbReference type="GO" id="GO:0016787">
    <property type="term" value="F:hydrolase activity"/>
    <property type="evidence" value="ECO:0007669"/>
    <property type="project" value="UniProtKB-KW"/>
</dbReference>
<dbReference type="OrthoDB" id="1733213at2759"/>
<keyword evidence="1" id="KW-0378">Hydrolase</keyword>
<sequence>MGYKDIEIMVAETEWAYKGDPNEVGPSVDNVKAYNGSGKLFGLFKPDLSMTYDVGLLKNIQAGTLKTERTYQWLARTVNAQELPRQVVGVSDMLS</sequence>
<reference evidence="1 2" key="1">
    <citation type="journal article" date="2018" name="Mol. Plant">
        <title>The genome of Artemisia annua provides insight into the evolution of Asteraceae family and artemisinin biosynthesis.</title>
        <authorList>
            <person name="Shen Q."/>
            <person name="Zhang L."/>
            <person name="Liao Z."/>
            <person name="Wang S."/>
            <person name="Yan T."/>
            <person name="Shi P."/>
            <person name="Liu M."/>
            <person name="Fu X."/>
            <person name="Pan Q."/>
            <person name="Wang Y."/>
            <person name="Lv Z."/>
            <person name="Lu X."/>
            <person name="Zhang F."/>
            <person name="Jiang W."/>
            <person name="Ma Y."/>
            <person name="Chen M."/>
            <person name="Hao X."/>
            <person name="Li L."/>
            <person name="Tang Y."/>
            <person name="Lv G."/>
            <person name="Zhou Y."/>
            <person name="Sun X."/>
            <person name="Brodelius P.E."/>
            <person name="Rose J.K.C."/>
            <person name="Tang K."/>
        </authorList>
    </citation>
    <scope>NUCLEOTIDE SEQUENCE [LARGE SCALE GENOMIC DNA]</scope>
    <source>
        <strain evidence="2">cv. Huhao1</strain>
        <tissue evidence="1">Leaf</tissue>
    </source>
</reference>
<dbReference type="EMBL" id="PKPP01022218">
    <property type="protein sequence ID" value="PWA34560.1"/>
    <property type="molecule type" value="Genomic_DNA"/>
</dbReference>
<evidence type="ECO:0000313" key="1">
    <source>
        <dbReference type="EMBL" id="PWA34560.1"/>
    </source>
</evidence>
<evidence type="ECO:0000313" key="2">
    <source>
        <dbReference type="Proteomes" id="UP000245207"/>
    </source>
</evidence>